<keyword evidence="3" id="KW-1185">Reference proteome</keyword>
<dbReference type="GO" id="GO:0003824">
    <property type="term" value="F:catalytic activity"/>
    <property type="evidence" value="ECO:0007669"/>
    <property type="project" value="InterPro"/>
</dbReference>
<dbReference type="KEGG" id="vg:29066422"/>
<evidence type="ECO:0000259" key="1">
    <source>
        <dbReference type="PROSITE" id="PS51084"/>
    </source>
</evidence>
<evidence type="ECO:0000313" key="3">
    <source>
        <dbReference type="Proteomes" id="UP000204231"/>
    </source>
</evidence>
<dbReference type="Gene3D" id="3.30.428.10">
    <property type="entry name" value="HIT-like"/>
    <property type="match status" value="1"/>
</dbReference>
<dbReference type="OrthoDB" id="15713at10239"/>
<gene>
    <name evidence="2" type="ORF">SEA_TONENILI_24</name>
</gene>
<dbReference type="InterPro" id="IPR036265">
    <property type="entry name" value="HIT-like_sf"/>
</dbReference>
<dbReference type="SUPFAM" id="SSF54197">
    <property type="entry name" value="HIT-like"/>
    <property type="match status" value="1"/>
</dbReference>
<dbReference type="InterPro" id="IPR011146">
    <property type="entry name" value="HIT-like"/>
</dbReference>
<organism evidence="2 3">
    <name type="scientific">Mycobacterium phage Tonenili</name>
    <dbReference type="NCBI Taxonomy" id="1891703"/>
    <lineage>
        <taxon>Viruses</taxon>
        <taxon>Duplodnaviria</taxon>
        <taxon>Heunggongvirae</taxon>
        <taxon>Uroviricota</taxon>
        <taxon>Caudoviricetes</taxon>
        <taxon>Ceeclamvirinae</taxon>
        <taxon>Bixzunavirus</taxon>
        <taxon>Bixzunavirus tonenili</taxon>
    </lineage>
</organism>
<evidence type="ECO:0000313" key="2">
    <source>
        <dbReference type="EMBL" id="AON96775.1"/>
    </source>
</evidence>
<reference evidence="2 3" key="1">
    <citation type="submission" date="2016-08" db="EMBL/GenBank/DDBJ databases">
        <authorList>
            <person name="Acevedo E."/>
            <person name="Azhar M."/>
            <person name="Golebiewska U.P."/>
            <person name="Grzywna D."/>
            <person name="Guardiola R."/>
            <person name="Jackson O."/>
            <person name="John N."/>
            <person name="Kanavatsas C."/>
            <person name="Khan S."/>
            <person name="Leong J."/>
            <person name="Mansilla E."/>
            <person name="Muladjanov Y."/>
            <person name="Nouel J."/>
            <person name="Oh S."/>
            <person name="Oppedisano M."/>
            <person name="Sajid A."/>
            <person name="Samper M."/>
            <person name="Ugbeva O."/>
            <person name="Delesalle V.A."/>
            <person name="Garlena R.A."/>
            <person name="Russell D.A."/>
            <person name="Pope W.H."/>
            <person name="Jacobs-Sera D."/>
            <person name="Hendrix R.W."/>
            <person name="Hatfull G.F."/>
        </authorList>
    </citation>
    <scope>NUCLEOTIDE SEQUENCE [LARGE SCALE GENOMIC DNA]</scope>
</reference>
<feature type="domain" description="HIT" evidence="1">
    <location>
        <begin position="48"/>
        <end position="124"/>
    </location>
</feature>
<name>A0A1C9EH07_9CAUD</name>
<protein>
    <submittedName>
        <fullName evidence="2">Histidine triad nucleotide binding protein</fullName>
    </submittedName>
</protein>
<dbReference type="RefSeq" id="YP_009287888.1">
    <property type="nucleotide sequence ID" value="NC_031080.1"/>
</dbReference>
<sequence>MMSDPTCVFCPDNWDNLDILHEHTIIESRTHSRVPSVPIIQFVRPLNPVTEGHLLVIHREHTDNAADGLKGPTFASECMHFAAGYVRKKGIQANIITSIGPAATQTVMHTHLHIVPRTEGDKLLLPWTLQQLRENRQRQAKEWLRQYDDWPDENL</sequence>
<dbReference type="PROSITE" id="PS51084">
    <property type="entry name" value="HIT_2"/>
    <property type="match status" value="1"/>
</dbReference>
<dbReference type="EMBL" id="KX752698">
    <property type="protein sequence ID" value="AON96775.1"/>
    <property type="molecule type" value="Genomic_DNA"/>
</dbReference>
<accession>A0A1C9EH07</accession>
<dbReference type="GeneID" id="29066422"/>
<proteinExistence type="predicted"/>
<dbReference type="Proteomes" id="UP000204231">
    <property type="component" value="Segment"/>
</dbReference>
<dbReference type="Pfam" id="PF01230">
    <property type="entry name" value="HIT"/>
    <property type="match status" value="1"/>
</dbReference>